<evidence type="ECO:0000256" key="2">
    <source>
        <dbReference type="ARBA" id="ARBA00022777"/>
    </source>
</evidence>
<protein>
    <submittedName>
        <fullName evidence="6">Unannotated protein</fullName>
    </submittedName>
</protein>
<feature type="domain" description="Carbohydrate kinase FGGY N-terminal" evidence="3">
    <location>
        <begin position="21"/>
        <end position="262"/>
    </location>
</feature>
<dbReference type="InterPro" id="IPR018484">
    <property type="entry name" value="FGGY_N"/>
</dbReference>
<dbReference type="Pfam" id="PF02782">
    <property type="entry name" value="FGGY_C"/>
    <property type="match status" value="1"/>
</dbReference>
<sequence>MRISQEVNSLTRENIMGQDLLLGIDIGTYESKGVLTTPQGKVIAQATIAHKLLFPRAGWAEHDPELTWWGDFCNLSKQLLETEGVSPSDIKGVGVSAIGPDVLPIDENFNPLRMGILYGVDTRAVEEIDELNAIYGEDTIFNATANTLSSQSTGPKILWIKKNEPEIYKKARWFVDATTFIVARLTSRVVVDHFSAGTMVPMYDPWKNQWSDKYCKEILDINQLPELMWSHELAGHIIESASKATGLAVGTPVSVGTIDAGAEALSVSVTKPGELMMMYGSTIFMIQVTDNDQAREKRLWAGPYLFPGTWCLLAGMATSGSLTRWFKDTFAKELVAAEEAGGENAYAELVKEAAATPPGAEGVVVLPYFSGERTPVMDPRAKGMIFGLSLTHTRGHIFRSILEGMGHGFKQHVDLFTAIGARPHAIKSVGGGTKNSVWLQAVSDISGVPQEVAPLTFGASYGDALLAGVAVGLVASPEEIRVWQGKPTIVEPNPTLAATYAPLSEIYTNLYQSTKESMHKLHEMGY</sequence>
<dbReference type="GO" id="GO:0005975">
    <property type="term" value="P:carbohydrate metabolic process"/>
    <property type="evidence" value="ECO:0007669"/>
    <property type="project" value="InterPro"/>
</dbReference>
<organism evidence="6">
    <name type="scientific">freshwater metagenome</name>
    <dbReference type="NCBI Taxonomy" id="449393"/>
    <lineage>
        <taxon>unclassified sequences</taxon>
        <taxon>metagenomes</taxon>
        <taxon>ecological metagenomes</taxon>
    </lineage>
</organism>
<dbReference type="EMBL" id="CAEUNI010000029">
    <property type="protein sequence ID" value="CAB4371162.1"/>
    <property type="molecule type" value="Genomic_DNA"/>
</dbReference>
<keyword evidence="1" id="KW-0808">Transferase</keyword>
<evidence type="ECO:0000313" key="5">
    <source>
        <dbReference type="EMBL" id="CAB4371162.1"/>
    </source>
</evidence>
<proteinExistence type="predicted"/>
<dbReference type="PROSITE" id="PS00445">
    <property type="entry name" value="FGGY_KINASES_2"/>
    <property type="match status" value="1"/>
</dbReference>
<gene>
    <name evidence="6" type="ORF">UFOPK1951_00342</name>
    <name evidence="5" type="ORF">UFOPK4182_00404</name>
</gene>
<evidence type="ECO:0000313" key="6">
    <source>
        <dbReference type="EMBL" id="CAB4622551.1"/>
    </source>
</evidence>
<dbReference type="InterPro" id="IPR050406">
    <property type="entry name" value="FGGY_Carb_Kinase"/>
</dbReference>
<feature type="domain" description="Carbohydrate kinase FGGY C-terminal" evidence="4">
    <location>
        <begin position="276"/>
        <end position="470"/>
    </location>
</feature>
<dbReference type="InterPro" id="IPR000577">
    <property type="entry name" value="Carb_kinase_FGGY"/>
</dbReference>
<dbReference type="Pfam" id="PF00370">
    <property type="entry name" value="FGGY_N"/>
    <property type="match status" value="1"/>
</dbReference>
<dbReference type="CDD" id="cd07804">
    <property type="entry name" value="ASKHA_NBD_FGGY_RrXK-like"/>
    <property type="match status" value="1"/>
</dbReference>
<evidence type="ECO:0000259" key="4">
    <source>
        <dbReference type="Pfam" id="PF02782"/>
    </source>
</evidence>
<evidence type="ECO:0000256" key="1">
    <source>
        <dbReference type="ARBA" id="ARBA00022679"/>
    </source>
</evidence>
<name>A0A6J6I7V2_9ZZZZ</name>
<accession>A0A6J6I7V2</accession>
<dbReference type="EMBL" id="CAEZVH010000024">
    <property type="protein sequence ID" value="CAB4622551.1"/>
    <property type="molecule type" value="Genomic_DNA"/>
</dbReference>
<dbReference type="PANTHER" id="PTHR43095">
    <property type="entry name" value="SUGAR KINASE"/>
    <property type="match status" value="1"/>
</dbReference>
<dbReference type="Gene3D" id="3.30.420.40">
    <property type="match status" value="2"/>
</dbReference>
<evidence type="ECO:0000259" key="3">
    <source>
        <dbReference type="Pfam" id="PF00370"/>
    </source>
</evidence>
<keyword evidence="2" id="KW-0418">Kinase</keyword>
<dbReference type="SUPFAM" id="SSF53067">
    <property type="entry name" value="Actin-like ATPase domain"/>
    <property type="match status" value="2"/>
</dbReference>
<reference evidence="6" key="1">
    <citation type="submission" date="2020-05" db="EMBL/GenBank/DDBJ databases">
        <authorList>
            <person name="Chiriac C."/>
            <person name="Salcher M."/>
            <person name="Ghai R."/>
            <person name="Kavagutti S V."/>
        </authorList>
    </citation>
    <scope>NUCLEOTIDE SEQUENCE</scope>
</reference>
<dbReference type="AlphaFoldDB" id="A0A6J6I7V2"/>
<dbReference type="InterPro" id="IPR018483">
    <property type="entry name" value="Carb_kinase_FGGY_CS"/>
</dbReference>
<dbReference type="InterPro" id="IPR043129">
    <property type="entry name" value="ATPase_NBD"/>
</dbReference>
<dbReference type="InterPro" id="IPR018485">
    <property type="entry name" value="FGGY_C"/>
</dbReference>
<dbReference type="PIRSF" id="PIRSF000538">
    <property type="entry name" value="GlpK"/>
    <property type="match status" value="1"/>
</dbReference>
<dbReference type="GO" id="GO:0016301">
    <property type="term" value="F:kinase activity"/>
    <property type="evidence" value="ECO:0007669"/>
    <property type="project" value="UniProtKB-KW"/>
</dbReference>
<dbReference type="GO" id="GO:0016773">
    <property type="term" value="F:phosphotransferase activity, alcohol group as acceptor"/>
    <property type="evidence" value="ECO:0007669"/>
    <property type="project" value="InterPro"/>
</dbReference>
<dbReference type="PANTHER" id="PTHR43095:SF5">
    <property type="entry name" value="XYLULOSE KINASE"/>
    <property type="match status" value="1"/>
</dbReference>